<dbReference type="Pfam" id="PF00098">
    <property type="entry name" value="zf-CCHC"/>
    <property type="match status" value="1"/>
</dbReference>
<feature type="coiled-coil region" evidence="2">
    <location>
        <begin position="26"/>
        <end position="53"/>
    </location>
</feature>
<dbReference type="Proteomes" id="UP000663880">
    <property type="component" value="Unassembled WGS sequence"/>
</dbReference>
<keyword evidence="1" id="KW-0479">Metal-binding</keyword>
<dbReference type="SMART" id="SM00343">
    <property type="entry name" value="ZnF_C2HC"/>
    <property type="match status" value="2"/>
</dbReference>
<keyword evidence="1" id="KW-0862">Zinc</keyword>
<feature type="region of interest" description="Disordered" evidence="3">
    <location>
        <begin position="103"/>
        <end position="203"/>
    </location>
</feature>
<proteinExistence type="predicted"/>
<protein>
    <recommendedName>
        <fullName evidence="4">CCHC-type domain-containing protein</fullName>
    </recommendedName>
</protein>
<evidence type="ECO:0000313" key="5">
    <source>
        <dbReference type="EMBL" id="CAF4958517.1"/>
    </source>
</evidence>
<name>A0A821YGJ1_9NEOP</name>
<evidence type="ECO:0000256" key="3">
    <source>
        <dbReference type="SAM" id="MobiDB-lite"/>
    </source>
</evidence>
<feature type="compositionally biased region" description="Polar residues" evidence="3">
    <location>
        <begin position="186"/>
        <end position="195"/>
    </location>
</feature>
<gene>
    <name evidence="5" type="ORF">PMACD_LOCUS16507</name>
</gene>
<dbReference type="InterPro" id="IPR036875">
    <property type="entry name" value="Znf_CCHC_sf"/>
</dbReference>
<dbReference type="GO" id="GO:0003676">
    <property type="term" value="F:nucleic acid binding"/>
    <property type="evidence" value="ECO:0007669"/>
    <property type="project" value="InterPro"/>
</dbReference>
<evidence type="ECO:0000256" key="2">
    <source>
        <dbReference type="SAM" id="Coils"/>
    </source>
</evidence>
<feature type="domain" description="CCHC-type" evidence="4">
    <location>
        <begin position="406"/>
        <end position="419"/>
    </location>
</feature>
<dbReference type="EMBL" id="CAJOBZ010000090">
    <property type="protein sequence ID" value="CAF4958517.1"/>
    <property type="molecule type" value="Genomic_DNA"/>
</dbReference>
<dbReference type="GO" id="GO:0008270">
    <property type="term" value="F:zinc ion binding"/>
    <property type="evidence" value="ECO:0007669"/>
    <property type="project" value="UniProtKB-KW"/>
</dbReference>
<dbReference type="InterPro" id="IPR001878">
    <property type="entry name" value="Znf_CCHC"/>
</dbReference>
<dbReference type="Gene3D" id="4.10.60.10">
    <property type="entry name" value="Zinc finger, CCHC-type"/>
    <property type="match status" value="1"/>
</dbReference>
<dbReference type="SUPFAM" id="SSF57756">
    <property type="entry name" value="Retrovirus zinc finger-like domains"/>
    <property type="match status" value="1"/>
</dbReference>
<keyword evidence="1" id="KW-0863">Zinc-finger</keyword>
<organism evidence="5 6">
    <name type="scientific">Pieris macdunnoughi</name>
    <dbReference type="NCBI Taxonomy" id="345717"/>
    <lineage>
        <taxon>Eukaryota</taxon>
        <taxon>Metazoa</taxon>
        <taxon>Ecdysozoa</taxon>
        <taxon>Arthropoda</taxon>
        <taxon>Hexapoda</taxon>
        <taxon>Insecta</taxon>
        <taxon>Pterygota</taxon>
        <taxon>Neoptera</taxon>
        <taxon>Endopterygota</taxon>
        <taxon>Lepidoptera</taxon>
        <taxon>Glossata</taxon>
        <taxon>Ditrysia</taxon>
        <taxon>Papilionoidea</taxon>
        <taxon>Pieridae</taxon>
        <taxon>Pierinae</taxon>
        <taxon>Pieris</taxon>
    </lineage>
</organism>
<comment type="caution">
    <text evidence="5">The sequence shown here is derived from an EMBL/GenBank/DDBJ whole genome shotgun (WGS) entry which is preliminary data.</text>
</comment>
<evidence type="ECO:0000256" key="1">
    <source>
        <dbReference type="PROSITE-ProRule" id="PRU00047"/>
    </source>
</evidence>
<feature type="domain" description="CCHC-type" evidence="4">
    <location>
        <begin position="382"/>
        <end position="396"/>
    </location>
</feature>
<feature type="region of interest" description="Disordered" evidence="3">
    <location>
        <begin position="439"/>
        <end position="482"/>
    </location>
</feature>
<accession>A0A821YGJ1</accession>
<dbReference type="PROSITE" id="PS50158">
    <property type="entry name" value="ZF_CCHC"/>
    <property type="match status" value="2"/>
</dbReference>
<dbReference type="OrthoDB" id="427960at2759"/>
<keyword evidence="6" id="KW-1185">Reference proteome</keyword>
<reference evidence="5" key="1">
    <citation type="submission" date="2021-02" db="EMBL/GenBank/DDBJ databases">
        <authorList>
            <person name="Steward A R."/>
        </authorList>
    </citation>
    <scope>NUCLEOTIDE SEQUENCE</scope>
</reference>
<keyword evidence="2" id="KW-0175">Coiled coil</keyword>
<evidence type="ECO:0000313" key="6">
    <source>
        <dbReference type="Proteomes" id="UP000663880"/>
    </source>
</evidence>
<evidence type="ECO:0000259" key="4">
    <source>
        <dbReference type="PROSITE" id="PS50158"/>
    </source>
</evidence>
<sequence length="482" mass="52829">MEMNAQANHIAWCHLHCKYLYGCKSYKRLRGQVEALQKEMAELRTLIQECSWKPVHKEQPRKSSPSPQLPQLLAELEGRLMRQMGECLSARLANLEPRLNAEPKIRPPLAADPITTGDSTPKSIGGDSLEQKRKPRKRRKLRGLDANNAPDALSAQIPPTQSNPEATGEQEWKTVTRKRKQAKKGNATSKDTPTASIVKPAATTVQRPRVKLKGPRSTAVVLTITENEQAMSYASVLREAKEKINLSDLGIEAVKFKRAVTGAVILELPGSHSGAKADALARKLKDICPSGVNVSRPEKCAEVRVAGLDDSVTSDDIKMAIAEKGGCNREQITVSEVRPDRTGLFGAWVRCPIVAAKQISEGRLLIGWVAARVTILERRDIRCYRCLQNGHVASRCTFGTDRSGLCYRCAQPGHRAATCVGKLMCVLCQEAGRKADHRLGSAKCPAPSAKVARRERPRHNNVPNESAPPDGEPMHLDGNVNA</sequence>
<dbReference type="AlphaFoldDB" id="A0A821YGJ1"/>